<feature type="coiled-coil region" evidence="6">
    <location>
        <begin position="252"/>
        <end position="286"/>
    </location>
</feature>
<evidence type="ECO:0000256" key="1">
    <source>
        <dbReference type="ARBA" id="ARBA00004123"/>
    </source>
</evidence>
<feature type="region of interest" description="Disordered" evidence="7">
    <location>
        <begin position="142"/>
        <end position="215"/>
    </location>
</feature>
<feature type="domain" description="Myb-like" evidence="8">
    <location>
        <begin position="47"/>
        <end position="111"/>
    </location>
</feature>
<feature type="compositionally biased region" description="Basic and acidic residues" evidence="7">
    <location>
        <begin position="167"/>
        <end position="178"/>
    </location>
</feature>
<sequence length="315" mass="37104">MYNNPENFSDTARNPIIPYPLHHPIMIPLPLPPFSATGGGDDDEFPRRDERFPQWSNQETRDLIEIRAQIEWGFTTSKRNKSLWEMVANRMREKGYRRTIDQCKCKWKNLVSRYKGQDASDPENGRQCPFFDELHALFTARENRTQHAQPNLETSSLKGRKRLKNISGDRSHEEYSQERDDDEETGIDQAETGTVAPKRKAGGEKKRKTGQVEKQLNSNGGVLAGIQEMLGSFIEQQQRIDMQWKESMEKCAQERELLEQEWREKMEKLEREKLVMEQAWREREEQRRLREESRAEKRDALLTTLLNKLIHEEDS</sequence>
<evidence type="ECO:0000256" key="6">
    <source>
        <dbReference type="SAM" id="Coils"/>
    </source>
</evidence>
<accession>A0AAW2MJ09</accession>
<keyword evidence="2" id="KW-0805">Transcription regulation</keyword>
<name>A0AAW2MJ09_SESRA</name>
<dbReference type="PROSITE" id="PS50090">
    <property type="entry name" value="MYB_LIKE"/>
    <property type="match status" value="1"/>
</dbReference>
<keyword evidence="4" id="KW-0804">Transcription</keyword>
<dbReference type="Gene3D" id="1.10.10.60">
    <property type="entry name" value="Homeodomain-like"/>
    <property type="match status" value="1"/>
</dbReference>
<keyword evidence="3" id="KW-0238">DNA-binding</keyword>
<evidence type="ECO:0000256" key="7">
    <source>
        <dbReference type="SAM" id="MobiDB-lite"/>
    </source>
</evidence>
<dbReference type="EMBL" id="JACGWJ010000022">
    <property type="protein sequence ID" value="KAL0330071.1"/>
    <property type="molecule type" value="Genomic_DNA"/>
</dbReference>
<dbReference type="CDD" id="cd12203">
    <property type="entry name" value="GT1"/>
    <property type="match status" value="1"/>
</dbReference>
<organism evidence="9">
    <name type="scientific">Sesamum radiatum</name>
    <name type="common">Black benniseed</name>
    <dbReference type="NCBI Taxonomy" id="300843"/>
    <lineage>
        <taxon>Eukaryota</taxon>
        <taxon>Viridiplantae</taxon>
        <taxon>Streptophyta</taxon>
        <taxon>Embryophyta</taxon>
        <taxon>Tracheophyta</taxon>
        <taxon>Spermatophyta</taxon>
        <taxon>Magnoliopsida</taxon>
        <taxon>eudicotyledons</taxon>
        <taxon>Gunneridae</taxon>
        <taxon>Pentapetalae</taxon>
        <taxon>asterids</taxon>
        <taxon>lamiids</taxon>
        <taxon>Lamiales</taxon>
        <taxon>Pedaliaceae</taxon>
        <taxon>Sesamum</taxon>
    </lineage>
</organism>
<dbReference type="PANTHER" id="PTHR21654">
    <property type="entry name" value="FI21293P1"/>
    <property type="match status" value="1"/>
</dbReference>
<protein>
    <submittedName>
        <fullName evidence="9">Trihelix transcription factor GT-3b</fullName>
    </submittedName>
</protein>
<comment type="caution">
    <text evidence="9">The sequence shown here is derived from an EMBL/GenBank/DDBJ whole genome shotgun (WGS) entry which is preliminary data.</text>
</comment>
<comment type="subcellular location">
    <subcellularLocation>
        <location evidence="1">Nucleus</location>
    </subcellularLocation>
</comment>
<dbReference type="PANTHER" id="PTHR21654:SF84">
    <property type="entry name" value="SI:DKEY-66I24.7"/>
    <property type="match status" value="1"/>
</dbReference>
<keyword evidence="6" id="KW-0175">Coiled coil</keyword>
<dbReference type="InterPro" id="IPR001005">
    <property type="entry name" value="SANT/Myb"/>
</dbReference>
<evidence type="ECO:0000256" key="3">
    <source>
        <dbReference type="ARBA" id="ARBA00023125"/>
    </source>
</evidence>
<feature type="compositionally biased region" description="Polar residues" evidence="7">
    <location>
        <begin position="146"/>
        <end position="157"/>
    </location>
</feature>
<dbReference type="InterPro" id="IPR044822">
    <property type="entry name" value="Myb_DNA-bind_4"/>
</dbReference>
<dbReference type="GO" id="GO:0006355">
    <property type="term" value="P:regulation of DNA-templated transcription"/>
    <property type="evidence" value="ECO:0007669"/>
    <property type="project" value="UniProtKB-ARBA"/>
</dbReference>
<evidence type="ECO:0000256" key="4">
    <source>
        <dbReference type="ARBA" id="ARBA00023163"/>
    </source>
</evidence>
<dbReference type="FunFam" id="1.10.10.60:FF:000032">
    <property type="entry name" value="Zinc finger and SCAN domain-containing 20"/>
    <property type="match status" value="1"/>
</dbReference>
<reference evidence="9" key="1">
    <citation type="submission" date="2020-06" db="EMBL/GenBank/DDBJ databases">
        <authorList>
            <person name="Li T."/>
            <person name="Hu X."/>
            <person name="Zhang T."/>
            <person name="Song X."/>
            <person name="Zhang H."/>
            <person name="Dai N."/>
            <person name="Sheng W."/>
            <person name="Hou X."/>
            <person name="Wei L."/>
        </authorList>
    </citation>
    <scope>NUCLEOTIDE SEQUENCE</scope>
    <source>
        <strain evidence="9">G02</strain>
        <tissue evidence="9">Leaf</tissue>
    </source>
</reference>
<evidence type="ECO:0000259" key="8">
    <source>
        <dbReference type="PROSITE" id="PS50090"/>
    </source>
</evidence>
<reference evidence="9" key="2">
    <citation type="journal article" date="2024" name="Plant">
        <title>Genomic evolution and insights into agronomic trait innovations of Sesamum species.</title>
        <authorList>
            <person name="Miao H."/>
            <person name="Wang L."/>
            <person name="Qu L."/>
            <person name="Liu H."/>
            <person name="Sun Y."/>
            <person name="Le M."/>
            <person name="Wang Q."/>
            <person name="Wei S."/>
            <person name="Zheng Y."/>
            <person name="Lin W."/>
            <person name="Duan Y."/>
            <person name="Cao H."/>
            <person name="Xiong S."/>
            <person name="Wang X."/>
            <person name="Wei L."/>
            <person name="Li C."/>
            <person name="Ma Q."/>
            <person name="Ju M."/>
            <person name="Zhao R."/>
            <person name="Li G."/>
            <person name="Mu C."/>
            <person name="Tian Q."/>
            <person name="Mei H."/>
            <person name="Zhang T."/>
            <person name="Gao T."/>
            <person name="Zhang H."/>
        </authorList>
    </citation>
    <scope>NUCLEOTIDE SEQUENCE</scope>
    <source>
        <strain evidence="9">G02</strain>
    </source>
</reference>
<evidence type="ECO:0000256" key="2">
    <source>
        <dbReference type="ARBA" id="ARBA00023015"/>
    </source>
</evidence>
<dbReference type="GO" id="GO:0005634">
    <property type="term" value="C:nucleus"/>
    <property type="evidence" value="ECO:0007669"/>
    <property type="project" value="UniProtKB-SubCell"/>
</dbReference>
<gene>
    <name evidence="9" type="ORF">Sradi_4993800</name>
</gene>
<evidence type="ECO:0000256" key="5">
    <source>
        <dbReference type="ARBA" id="ARBA00023242"/>
    </source>
</evidence>
<dbReference type="AlphaFoldDB" id="A0AAW2MJ09"/>
<evidence type="ECO:0000313" key="9">
    <source>
        <dbReference type="EMBL" id="KAL0330071.1"/>
    </source>
</evidence>
<proteinExistence type="predicted"/>
<feature type="compositionally biased region" description="Basic residues" evidence="7">
    <location>
        <begin position="197"/>
        <end position="209"/>
    </location>
</feature>
<dbReference type="Pfam" id="PF13837">
    <property type="entry name" value="Myb_DNA-bind_4"/>
    <property type="match status" value="1"/>
</dbReference>
<dbReference type="GO" id="GO:0003677">
    <property type="term" value="F:DNA binding"/>
    <property type="evidence" value="ECO:0007669"/>
    <property type="project" value="UniProtKB-KW"/>
</dbReference>
<keyword evidence="5" id="KW-0539">Nucleus</keyword>